<protein>
    <submittedName>
        <fullName evidence="3">Uncharacterized protein</fullName>
    </submittedName>
</protein>
<keyword evidence="1" id="KW-0175">Coiled coil</keyword>
<comment type="caution">
    <text evidence="3">The sequence shown here is derived from an EMBL/GenBank/DDBJ whole genome shotgun (WGS) entry which is preliminary data.</text>
</comment>
<proteinExistence type="predicted"/>
<keyword evidence="4" id="KW-1185">Reference proteome</keyword>
<reference evidence="3" key="2">
    <citation type="submission" date="2020-06" db="EMBL/GenBank/DDBJ databases">
        <authorList>
            <person name="Sheffer M."/>
        </authorList>
    </citation>
    <scope>NUCLEOTIDE SEQUENCE</scope>
</reference>
<feature type="coiled-coil region" evidence="1">
    <location>
        <begin position="63"/>
        <end position="107"/>
    </location>
</feature>
<feature type="compositionally biased region" description="Polar residues" evidence="2">
    <location>
        <begin position="27"/>
        <end position="39"/>
    </location>
</feature>
<dbReference type="AlphaFoldDB" id="A0A8T0FC54"/>
<gene>
    <name evidence="3" type="ORF">HNY73_006734</name>
</gene>
<sequence length="136" mass="15672">MDKEESSLTENEMDIPSAELPDDTAVADSSQESMAYTSSEGFLSVACQTEESPEAILKKHEEMEALREFNARLEKDNEILREMIKKKKEKTKKLQEEIEASKRLQQMVLSPEKSETEVDLEKVVELLDRQAHKRKK</sequence>
<evidence type="ECO:0000256" key="1">
    <source>
        <dbReference type="SAM" id="Coils"/>
    </source>
</evidence>
<name>A0A8T0FC54_ARGBR</name>
<reference evidence="3" key="1">
    <citation type="journal article" date="2020" name="bioRxiv">
        <title>Chromosome-level reference genome of the European wasp spider Argiope bruennichi: a resource for studies on range expansion and evolutionary adaptation.</title>
        <authorList>
            <person name="Sheffer M.M."/>
            <person name="Hoppe A."/>
            <person name="Krehenwinkel H."/>
            <person name="Uhl G."/>
            <person name="Kuss A.W."/>
            <person name="Jensen L."/>
            <person name="Jensen C."/>
            <person name="Gillespie R.G."/>
            <person name="Hoff K.J."/>
            <person name="Prost S."/>
        </authorList>
    </citation>
    <scope>NUCLEOTIDE SEQUENCE</scope>
</reference>
<feature type="region of interest" description="Disordered" evidence="2">
    <location>
        <begin position="1"/>
        <end position="39"/>
    </location>
</feature>
<evidence type="ECO:0000313" key="3">
    <source>
        <dbReference type="EMBL" id="KAF8788726.1"/>
    </source>
</evidence>
<organism evidence="3 4">
    <name type="scientific">Argiope bruennichi</name>
    <name type="common">Wasp spider</name>
    <name type="synonym">Aranea bruennichi</name>
    <dbReference type="NCBI Taxonomy" id="94029"/>
    <lineage>
        <taxon>Eukaryota</taxon>
        <taxon>Metazoa</taxon>
        <taxon>Ecdysozoa</taxon>
        <taxon>Arthropoda</taxon>
        <taxon>Chelicerata</taxon>
        <taxon>Arachnida</taxon>
        <taxon>Araneae</taxon>
        <taxon>Araneomorphae</taxon>
        <taxon>Entelegynae</taxon>
        <taxon>Araneoidea</taxon>
        <taxon>Araneidae</taxon>
        <taxon>Argiope</taxon>
    </lineage>
</organism>
<accession>A0A8T0FC54</accession>
<evidence type="ECO:0000256" key="2">
    <source>
        <dbReference type="SAM" id="MobiDB-lite"/>
    </source>
</evidence>
<evidence type="ECO:0000313" key="4">
    <source>
        <dbReference type="Proteomes" id="UP000807504"/>
    </source>
</evidence>
<dbReference type="EMBL" id="JABXBU010000012">
    <property type="protein sequence ID" value="KAF8788726.1"/>
    <property type="molecule type" value="Genomic_DNA"/>
</dbReference>
<dbReference type="Proteomes" id="UP000807504">
    <property type="component" value="Unassembled WGS sequence"/>
</dbReference>